<evidence type="ECO:0000256" key="1">
    <source>
        <dbReference type="ARBA" id="ARBA00004141"/>
    </source>
</evidence>
<dbReference type="PhylomeDB" id="B4JGZ7"/>
<dbReference type="GO" id="GO:0050982">
    <property type="term" value="P:detection of mechanical stimulus"/>
    <property type="evidence" value="ECO:0007669"/>
    <property type="project" value="TreeGrafter"/>
</dbReference>
<dbReference type="Proteomes" id="UP000001070">
    <property type="component" value="Unassembled WGS sequence"/>
</dbReference>
<evidence type="ECO:0000259" key="7">
    <source>
        <dbReference type="Pfam" id="PF08016"/>
    </source>
</evidence>
<evidence type="ECO:0000313" key="8">
    <source>
        <dbReference type="EMBL" id="EDV93775.1"/>
    </source>
</evidence>
<dbReference type="GO" id="GO:0016020">
    <property type="term" value="C:membrane"/>
    <property type="evidence" value="ECO:0007669"/>
    <property type="project" value="UniProtKB-SubCell"/>
</dbReference>
<accession>B4JGZ7</accession>
<dbReference type="Pfam" id="PF08016">
    <property type="entry name" value="PKD_channel"/>
    <property type="match status" value="1"/>
</dbReference>
<dbReference type="OMA" id="DINMFQV"/>
<feature type="transmembrane region" description="Helical" evidence="6">
    <location>
        <begin position="180"/>
        <end position="198"/>
    </location>
</feature>
<feature type="domain" description="Polycystin cation channel PKD1/PKD2" evidence="7">
    <location>
        <begin position="139"/>
        <end position="357"/>
    </location>
</feature>
<name>B4JGZ7_DROGR</name>
<evidence type="ECO:0000256" key="6">
    <source>
        <dbReference type="SAM" id="Phobius"/>
    </source>
</evidence>
<evidence type="ECO:0000256" key="2">
    <source>
        <dbReference type="ARBA" id="ARBA00007200"/>
    </source>
</evidence>
<dbReference type="InterPro" id="IPR013122">
    <property type="entry name" value="PKD1_2_channel"/>
</dbReference>
<evidence type="ECO:0000256" key="3">
    <source>
        <dbReference type="ARBA" id="ARBA00022692"/>
    </source>
</evidence>
<evidence type="ECO:0000256" key="5">
    <source>
        <dbReference type="ARBA" id="ARBA00023136"/>
    </source>
</evidence>
<feature type="transmembrane region" description="Helical" evidence="6">
    <location>
        <begin position="331"/>
        <end position="353"/>
    </location>
</feature>
<dbReference type="eggNOG" id="KOG3599">
    <property type="taxonomic scope" value="Eukaryota"/>
</dbReference>
<proteinExistence type="inferred from homology"/>
<organism evidence="9">
    <name type="scientific">Drosophila grimshawi</name>
    <name type="common">Hawaiian fruit fly</name>
    <name type="synonym">Idiomyia grimshawi</name>
    <dbReference type="NCBI Taxonomy" id="7222"/>
    <lineage>
        <taxon>Eukaryota</taxon>
        <taxon>Metazoa</taxon>
        <taxon>Ecdysozoa</taxon>
        <taxon>Arthropoda</taxon>
        <taxon>Hexapoda</taxon>
        <taxon>Insecta</taxon>
        <taxon>Pterygota</taxon>
        <taxon>Neoptera</taxon>
        <taxon>Endopterygota</taxon>
        <taxon>Diptera</taxon>
        <taxon>Brachycera</taxon>
        <taxon>Muscomorpha</taxon>
        <taxon>Ephydroidea</taxon>
        <taxon>Drosophilidae</taxon>
        <taxon>Drosophila</taxon>
        <taxon>Hawaiian Drosophila</taxon>
    </lineage>
</organism>
<gene>
    <name evidence="8" type="primary">Dgri\GH19515</name>
    <name evidence="8" type="ORF">Dgri_GH19515</name>
</gene>
<keyword evidence="3 6" id="KW-0812">Transmembrane</keyword>
<feature type="transmembrane region" description="Helical" evidence="6">
    <location>
        <begin position="141"/>
        <end position="159"/>
    </location>
</feature>
<dbReference type="EMBL" id="CH916369">
    <property type="protein sequence ID" value="EDV93775.1"/>
    <property type="molecule type" value="Genomic_DNA"/>
</dbReference>
<dbReference type="OrthoDB" id="7854714at2759"/>
<dbReference type="InParanoid" id="B4JGZ7"/>
<dbReference type="AlphaFoldDB" id="B4JGZ7"/>
<reference evidence="8 9" key="1">
    <citation type="journal article" date="2007" name="Nature">
        <title>Evolution of genes and genomes on the Drosophila phylogeny.</title>
        <authorList>
            <consortium name="Drosophila 12 Genomes Consortium"/>
            <person name="Clark A.G."/>
            <person name="Eisen M.B."/>
            <person name="Smith D.R."/>
            <person name="Bergman C.M."/>
            <person name="Oliver B."/>
            <person name="Markow T.A."/>
            <person name="Kaufman T.C."/>
            <person name="Kellis M."/>
            <person name="Gelbart W."/>
            <person name="Iyer V.N."/>
            <person name="Pollard D.A."/>
            <person name="Sackton T.B."/>
            <person name="Larracuente A.M."/>
            <person name="Singh N.D."/>
            <person name="Abad J.P."/>
            <person name="Abt D.N."/>
            <person name="Adryan B."/>
            <person name="Aguade M."/>
            <person name="Akashi H."/>
            <person name="Anderson W.W."/>
            <person name="Aquadro C.F."/>
            <person name="Ardell D.H."/>
            <person name="Arguello R."/>
            <person name="Artieri C.G."/>
            <person name="Barbash D.A."/>
            <person name="Barker D."/>
            <person name="Barsanti P."/>
            <person name="Batterham P."/>
            <person name="Batzoglou S."/>
            <person name="Begun D."/>
            <person name="Bhutkar A."/>
            <person name="Blanco E."/>
            <person name="Bosak S.A."/>
            <person name="Bradley R.K."/>
            <person name="Brand A.D."/>
            <person name="Brent M.R."/>
            <person name="Brooks A.N."/>
            <person name="Brown R.H."/>
            <person name="Butlin R.K."/>
            <person name="Caggese C."/>
            <person name="Calvi B.R."/>
            <person name="Bernardo de Carvalho A."/>
            <person name="Caspi A."/>
            <person name="Castrezana S."/>
            <person name="Celniker S.E."/>
            <person name="Chang J.L."/>
            <person name="Chapple C."/>
            <person name="Chatterji S."/>
            <person name="Chinwalla A."/>
            <person name="Civetta A."/>
            <person name="Clifton S.W."/>
            <person name="Comeron J.M."/>
            <person name="Costello J.C."/>
            <person name="Coyne J.A."/>
            <person name="Daub J."/>
            <person name="David R.G."/>
            <person name="Delcher A.L."/>
            <person name="Delehaunty K."/>
            <person name="Do C.B."/>
            <person name="Ebling H."/>
            <person name="Edwards K."/>
            <person name="Eickbush T."/>
            <person name="Evans J.D."/>
            <person name="Filipski A."/>
            <person name="Findeiss S."/>
            <person name="Freyhult E."/>
            <person name="Fulton L."/>
            <person name="Fulton R."/>
            <person name="Garcia A.C."/>
            <person name="Gardiner A."/>
            <person name="Garfield D.A."/>
            <person name="Garvin B.E."/>
            <person name="Gibson G."/>
            <person name="Gilbert D."/>
            <person name="Gnerre S."/>
            <person name="Godfrey J."/>
            <person name="Good R."/>
            <person name="Gotea V."/>
            <person name="Gravely B."/>
            <person name="Greenberg A.J."/>
            <person name="Griffiths-Jones S."/>
            <person name="Gross S."/>
            <person name="Guigo R."/>
            <person name="Gustafson E.A."/>
            <person name="Haerty W."/>
            <person name="Hahn M.W."/>
            <person name="Halligan D.L."/>
            <person name="Halpern A.L."/>
            <person name="Halter G.M."/>
            <person name="Han M.V."/>
            <person name="Heger A."/>
            <person name="Hillier L."/>
            <person name="Hinrichs A.S."/>
            <person name="Holmes I."/>
            <person name="Hoskins R.A."/>
            <person name="Hubisz M.J."/>
            <person name="Hultmark D."/>
            <person name="Huntley M.A."/>
            <person name="Jaffe D.B."/>
            <person name="Jagadeeshan S."/>
            <person name="Jeck W.R."/>
            <person name="Johnson J."/>
            <person name="Jones C.D."/>
            <person name="Jordan W.C."/>
            <person name="Karpen G.H."/>
            <person name="Kataoka E."/>
            <person name="Keightley P.D."/>
            <person name="Kheradpour P."/>
            <person name="Kirkness E.F."/>
            <person name="Koerich L.B."/>
            <person name="Kristiansen K."/>
            <person name="Kudrna D."/>
            <person name="Kulathinal R.J."/>
            <person name="Kumar S."/>
            <person name="Kwok R."/>
            <person name="Lander E."/>
            <person name="Langley C.H."/>
            <person name="Lapoint R."/>
            <person name="Lazzaro B.P."/>
            <person name="Lee S.J."/>
            <person name="Levesque L."/>
            <person name="Li R."/>
            <person name="Lin C.F."/>
            <person name="Lin M.F."/>
            <person name="Lindblad-Toh K."/>
            <person name="Llopart A."/>
            <person name="Long M."/>
            <person name="Low L."/>
            <person name="Lozovsky E."/>
            <person name="Lu J."/>
            <person name="Luo M."/>
            <person name="Machado C.A."/>
            <person name="Makalowski W."/>
            <person name="Marzo M."/>
            <person name="Matsuda M."/>
            <person name="Matzkin L."/>
            <person name="McAllister B."/>
            <person name="McBride C.S."/>
            <person name="McKernan B."/>
            <person name="McKernan K."/>
            <person name="Mendez-Lago M."/>
            <person name="Minx P."/>
            <person name="Mollenhauer M.U."/>
            <person name="Montooth K."/>
            <person name="Mount S.M."/>
            <person name="Mu X."/>
            <person name="Myers E."/>
            <person name="Negre B."/>
            <person name="Newfeld S."/>
            <person name="Nielsen R."/>
            <person name="Noor M.A."/>
            <person name="O'Grady P."/>
            <person name="Pachter L."/>
            <person name="Papaceit M."/>
            <person name="Parisi M.J."/>
            <person name="Parisi M."/>
            <person name="Parts L."/>
            <person name="Pedersen J.S."/>
            <person name="Pesole G."/>
            <person name="Phillippy A.M."/>
            <person name="Ponting C.P."/>
            <person name="Pop M."/>
            <person name="Porcelli D."/>
            <person name="Powell J.R."/>
            <person name="Prohaska S."/>
            <person name="Pruitt K."/>
            <person name="Puig M."/>
            <person name="Quesneville H."/>
            <person name="Ram K.R."/>
            <person name="Rand D."/>
            <person name="Rasmussen M.D."/>
            <person name="Reed L.K."/>
            <person name="Reenan R."/>
            <person name="Reily A."/>
            <person name="Remington K.A."/>
            <person name="Rieger T.T."/>
            <person name="Ritchie M.G."/>
            <person name="Robin C."/>
            <person name="Rogers Y.H."/>
            <person name="Rohde C."/>
            <person name="Rozas J."/>
            <person name="Rubenfield M.J."/>
            <person name="Ruiz A."/>
            <person name="Russo S."/>
            <person name="Salzberg S.L."/>
            <person name="Sanchez-Gracia A."/>
            <person name="Saranga D.J."/>
            <person name="Sato H."/>
            <person name="Schaeffer S.W."/>
            <person name="Schatz M.C."/>
            <person name="Schlenke T."/>
            <person name="Schwartz R."/>
            <person name="Segarra C."/>
            <person name="Singh R.S."/>
            <person name="Sirot L."/>
            <person name="Sirota M."/>
            <person name="Sisneros N.B."/>
            <person name="Smith C.D."/>
            <person name="Smith T.F."/>
            <person name="Spieth J."/>
            <person name="Stage D.E."/>
            <person name="Stark A."/>
            <person name="Stephan W."/>
            <person name="Strausberg R.L."/>
            <person name="Strempel S."/>
            <person name="Sturgill D."/>
            <person name="Sutton G."/>
            <person name="Sutton G.G."/>
            <person name="Tao W."/>
            <person name="Teichmann S."/>
            <person name="Tobari Y.N."/>
            <person name="Tomimura Y."/>
            <person name="Tsolas J.M."/>
            <person name="Valente V.L."/>
            <person name="Venter E."/>
            <person name="Venter J.C."/>
            <person name="Vicario S."/>
            <person name="Vieira F.G."/>
            <person name="Vilella A.J."/>
            <person name="Villasante A."/>
            <person name="Walenz B."/>
            <person name="Wang J."/>
            <person name="Wasserman M."/>
            <person name="Watts T."/>
            <person name="Wilson D."/>
            <person name="Wilson R.K."/>
            <person name="Wing R.A."/>
            <person name="Wolfner M.F."/>
            <person name="Wong A."/>
            <person name="Wong G.K."/>
            <person name="Wu C.I."/>
            <person name="Wu G."/>
            <person name="Yamamoto D."/>
            <person name="Yang H.P."/>
            <person name="Yang S.P."/>
            <person name="Yorke J.A."/>
            <person name="Yoshida K."/>
            <person name="Zdobnov E."/>
            <person name="Zhang P."/>
            <person name="Zhang Y."/>
            <person name="Zimin A.V."/>
            <person name="Baldwin J."/>
            <person name="Abdouelleil A."/>
            <person name="Abdulkadir J."/>
            <person name="Abebe A."/>
            <person name="Abera B."/>
            <person name="Abreu J."/>
            <person name="Acer S.C."/>
            <person name="Aftuck L."/>
            <person name="Alexander A."/>
            <person name="An P."/>
            <person name="Anderson E."/>
            <person name="Anderson S."/>
            <person name="Arachi H."/>
            <person name="Azer M."/>
            <person name="Bachantsang P."/>
            <person name="Barry A."/>
            <person name="Bayul T."/>
            <person name="Berlin A."/>
            <person name="Bessette D."/>
            <person name="Bloom T."/>
            <person name="Blye J."/>
            <person name="Boguslavskiy L."/>
            <person name="Bonnet C."/>
            <person name="Boukhgalter B."/>
            <person name="Bourzgui I."/>
            <person name="Brown A."/>
            <person name="Cahill P."/>
            <person name="Channer S."/>
            <person name="Cheshatsang Y."/>
            <person name="Chuda L."/>
            <person name="Citroen M."/>
            <person name="Collymore A."/>
            <person name="Cooke P."/>
            <person name="Costello M."/>
            <person name="D'Aco K."/>
            <person name="Daza R."/>
            <person name="De Haan G."/>
            <person name="DeGray S."/>
            <person name="DeMaso C."/>
            <person name="Dhargay N."/>
            <person name="Dooley K."/>
            <person name="Dooley E."/>
            <person name="Doricent M."/>
            <person name="Dorje P."/>
            <person name="Dorjee K."/>
            <person name="Dupes A."/>
            <person name="Elong R."/>
            <person name="Falk J."/>
            <person name="Farina A."/>
            <person name="Faro S."/>
            <person name="Ferguson D."/>
            <person name="Fisher S."/>
            <person name="Foley C.D."/>
            <person name="Franke A."/>
            <person name="Friedrich D."/>
            <person name="Gadbois L."/>
            <person name="Gearin G."/>
            <person name="Gearin C.R."/>
            <person name="Giannoukos G."/>
            <person name="Goode T."/>
            <person name="Graham J."/>
            <person name="Grandbois E."/>
            <person name="Grewal S."/>
            <person name="Gyaltsen K."/>
            <person name="Hafez N."/>
            <person name="Hagos B."/>
            <person name="Hall J."/>
            <person name="Henson C."/>
            <person name="Hollinger A."/>
            <person name="Honan T."/>
            <person name="Huard M.D."/>
            <person name="Hughes L."/>
            <person name="Hurhula B."/>
            <person name="Husby M.E."/>
            <person name="Kamat A."/>
            <person name="Kanga B."/>
            <person name="Kashin S."/>
            <person name="Khazanovich D."/>
            <person name="Kisner P."/>
            <person name="Lance K."/>
            <person name="Lara M."/>
            <person name="Lee W."/>
            <person name="Lennon N."/>
            <person name="Letendre F."/>
            <person name="LeVine R."/>
            <person name="Lipovsky A."/>
            <person name="Liu X."/>
            <person name="Liu J."/>
            <person name="Liu S."/>
            <person name="Lokyitsang T."/>
            <person name="Lokyitsang Y."/>
            <person name="Lubonja R."/>
            <person name="Lui A."/>
            <person name="MacDonald P."/>
            <person name="Magnisalis V."/>
            <person name="Maru K."/>
            <person name="Matthews C."/>
            <person name="McCusker W."/>
            <person name="McDonough S."/>
            <person name="Mehta T."/>
            <person name="Meldrim J."/>
            <person name="Meneus L."/>
            <person name="Mihai O."/>
            <person name="Mihalev A."/>
            <person name="Mihova T."/>
            <person name="Mittelman R."/>
            <person name="Mlenga V."/>
            <person name="Montmayeur A."/>
            <person name="Mulrain L."/>
            <person name="Navidi A."/>
            <person name="Naylor J."/>
            <person name="Negash T."/>
            <person name="Nguyen T."/>
            <person name="Nguyen N."/>
            <person name="Nicol R."/>
            <person name="Norbu C."/>
            <person name="Norbu N."/>
            <person name="Novod N."/>
            <person name="O'Neill B."/>
            <person name="Osman S."/>
            <person name="Markiewicz E."/>
            <person name="Oyono O.L."/>
            <person name="Patti C."/>
            <person name="Phunkhang P."/>
            <person name="Pierre F."/>
            <person name="Priest M."/>
            <person name="Raghuraman S."/>
            <person name="Rege F."/>
            <person name="Reyes R."/>
            <person name="Rise C."/>
            <person name="Rogov P."/>
            <person name="Ross K."/>
            <person name="Ryan E."/>
            <person name="Settipalli S."/>
            <person name="Shea T."/>
            <person name="Sherpa N."/>
            <person name="Shi L."/>
            <person name="Shih D."/>
            <person name="Sparrow T."/>
            <person name="Spaulding J."/>
            <person name="Stalker J."/>
            <person name="Stange-Thomann N."/>
            <person name="Stavropoulos S."/>
            <person name="Stone C."/>
            <person name="Strader C."/>
            <person name="Tesfaye S."/>
            <person name="Thomson T."/>
            <person name="Thoulutsang Y."/>
            <person name="Thoulutsang D."/>
            <person name="Topham K."/>
            <person name="Topping I."/>
            <person name="Tsamla T."/>
            <person name="Vassiliev H."/>
            <person name="Vo A."/>
            <person name="Wangchuk T."/>
            <person name="Wangdi T."/>
            <person name="Weiand M."/>
            <person name="Wilkinson J."/>
            <person name="Wilson A."/>
            <person name="Yadav S."/>
            <person name="Young G."/>
            <person name="Yu Q."/>
            <person name="Zembek L."/>
            <person name="Zhong D."/>
            <person name="Zimmer A."/>
            <person name="Zwirko Z."/>
            <person name="Jaffe D.B."/>
            <person name="Alvarez P."/>
            <person name="Brockman W."/>
            <person name="Butler J."/>
            <person name="Chin C."/>
            <person name="Gnerre S."/>
            <person name="Grabherr M."/>
            <person name="Kleber M."/>
            <person name="Mauceli E."/>
            <person name="MacCallum I."/>
        </authorList>
    </citation>
    <scope>NUCLEOTIDE SEQUENCE [LARGE SCALE GENOMIC DNA]</scope>
    <source>
        <strain evidence="9">Tucson 15287-2541.00</strain>
    </source>
</reference>
<protein>
    <submittedName>
        <fullName evidence="8">GH19515</fullName>
    </submittedName>
</protein>
<evidence type="ECO:0000256" key="4">
    <source>
        <dbReference type="ARBA" id="ARBA00022989"/>
    </source>
</evidence>
<dbReference type="InterPro" id="IPR051223">
    <property type="entry name" value="Polycystin"/>
</dbReference>
<feature type="transmembrane region" description="Helical" evidence="6">
    <location>
        <begin position="269"/>
        <end position="291"/>
    </location>
</feature>
<keyword evidence="4 6" id="KW-1133">Transmembrane helix</keyword>
<feature type="transmembrane region" description="Helical" evidence="6">
    <location>
        <begin position="229"/>
        <end position="248"/>
    </location>
</feature>
<sequence length="467" mass="54751">MQAEQTFVKDVPYKREIHYDAFLFDDIRNTEMMFVYFTYNFLQIIHEDDLNDATSPYVLNLGLMVGAPRLRQIRINPRDECHHEISSEDVKKWPCYGEYTSYNEYKGYHQGLIFEIMPTGLVVPTADIRCIPLKCFLSMDVFRILIGIVFYLIVIYYTYTEIYEICAIGPKAYIRDAYNYTDRVFLLSSYVVLSYNIWHTLEVNAIYDAYNADREVYINLDRLMLGWRFYSISMGILTFSVWLKFIRFMSFHRSLRRLSSTIQLSLRNVLGFCFIFICIVYAFALWGTILFGDQLDLFKSEFSTVMTILRILMADVDYGPMYQIQPVLGPIYFVSLVVVIFGISLNLFVAIYLSTYLDVKANTVVHDTLILKMLKQGIKDYFRIWRSRPLRSDEIKTSATRRIERDTPVAEEVAKESTLGRQPIITLREDLAAFTERSIQMENMLESLVVTIENIAKLQNQREKKAK</sequence>
<keyword evidence="9" id="KW-1185">Reference proteome</keyword>
<dbReference type="HOGENOM" id="CLU_646020_0_0_1"/>
<comment type="similarity">
    <text evidence="2">Belongs to the polycystin family.</text>
</comment>
<dbReference type="STRING" id="7222.B4JGZ7"/>
<dbReference type="PANTHER" id="PTHR10877:SF183">
    <property type="entry name" value="AT14535P-RELATED"/>
    <property type="match status" value="1"/>
</dbReference>
<keyword evidence="5 6" id="KW-0472">Membrane</keyword>
<evidence type="ECO:0000313" key="9">
    <source>
        <dbReference type="Proteomes" id="UP000001070"/>
    </source>
</evidence>
<dbReference type="PANTHER" id="PTHR10877">
    <property type="entry name" value="POLYCYSTIN FAMILY MEMBER"/>
    <property type="match status" value="1"/>
</dbReference>
<dbReference type="Gene3D" id="1.10.287.70">
    <property type="match status" value="1"/>
</dbReference>
<comment type="subcellular location">
    <subcellularLocation>
        <location evidence="1">Membrane</location>
        <topology evidence="1">Multi-pass membrane protein</topology>
    </subcellularLocation>
</comment>
<dbReference type="GO" id="GO:0005262">
    <property type="term" value="F:calcium channel activity"/>
    <property type="evidence" value="ECO:0007669"/>
    <property type="project" value="TreeGrafter"/>
</dbReference>